<evidence type="ECO:0000259" key="1">
    <source>
        <dbReference type="PROSITE" id="PS51746"/>
    </source>
</evidence>
<evidence type="ECO:0000313" key="3">
    <source>
        <dbReference type="Proteomes" id="UP001521181"/>
    </source>
</evidence>
<dbReference type="SMART" id="SM00331">
    <property type="entry name" value="PP2C_SIG"/>
    <property type="match status" value="1"/>
</dbReference>
<reference evidence="2 3" key="1">
    <citation type="submission" date="2021-12" db="EMBL/GenBank/DDBJ databases">
        <title>Sinirhodobacter sp. WL0062 is a bacterium isolated from seawater.</title>
        <authorList>
            <person name="Wang L."/>
            <person name="He W."/>
            <person name="Zhang D.-F."/>
        </authorList>
    </citation>
    <scope>NUCLEOTIDE SEQUENCE [LARGE SCALE GENOMIC DNA]</scope>
    <source>
        <strain evidence="2 3">WL0062</strain>
    </source>
</reference>
<comment type="caution">
    <text evidence="2">The sequence shown here is derived from an EMBL/GenBank/DDBJ whole genome shotgun (WGS) entry which is preliminary data.</text>
</comment>
<accession>A0ABS8YZ68</accession>
<dbReference type="RefSeq" id="WP_233678032.1">
    <property type="nucleotide sequence ID" value="NZ_JAJUOS010000018.1"/>
</dbReference>
<dbReference type="InterPro" id="IPR036457">
    <property type="entry name" value="PPM-type-like_dom_sf"/>
</dbReference>
<proteinExistence type="predicted"/>
<dbReference type="Gene3D" id="3.60.40.10">
    <property type="entry name" value="PPM-type phosphatase domain"/>
    <property type="match status" value="1"/>
</dbReference>
<protein>
    <submittedName>
        <fullName evidence="2">SpoIIE family protein phosphatase</fullName>
    </submittedName>
</protein>
<dbReference type="EMBL" id="JAJUOS010000018">
    <property type="protein sequence ID" value="MCE5975112.1"/>
    <property type="molecule type" value="Genomic_DNA"/>
</dbReference>
<dbReference type="Pfam" id="PF13672">
    <property type="entry name" value="PP2C_2"/>
    <property type="match status" value="1"/>
</dbReference>
<dbReference type="SMART" id="SM00332">
    <property type="entry name" value="PP2Cc"/>
    <property type="match status" value="1"/>
</dbReference>
<dbReference type="Proteomes" id="UP001521181">
    <property type="component" value="Unassembled WGS sequence"/>
</dbReference>
<name>A0ABS8YZ68_9RHOB</name>
<feature type="domain" description="PPM-type phosphatase" evidence="1">
    <location>
        <begin position="8"/>
        <end position="260"/>
    </location>
</feature>
<dbReference type="InterPro" id="IPR001932">
    <property type="entry name" value="PPM-type_phosphatase-like_dom"/>
</dbReference>
<evidence type="ECO:0000313" key="2">
    <source>
        <dbReference type="EMBL" id="MCE5975112.1"/>
    </source>
</evidence>
<dbReference type="SUPFAM" id="SSF81606">
    <property type="entry name" value="PP2C-like"/>
    <property type="match status" value="1"/>
</dbReference>
<dbReference type="PROSITE" id="PS51746">
    <property type="entry name" value="PPM_2"/>
    <property type="match status" value="1"/>
</dbReference>
<gene>
    <name evidence="2" type="ORF">LZA78_16685</name>
</gene>
<keyword evidence="3" id="KW-1185">Reference proteome</keyword>
<sequence length="310" mass="34374">MLDEFEFHYDAATALALGQRDQQEDTVATNFPDGSGHGFIVLADGMGGYAAGELASQIVVAELCDHLRAHSTDPTNLESNIGPILRNALERANDLVARYTTMRPDLYGMGATVVAPIIFKNRLYWISVGDSPLYLLRGNRMFRLNQEHSMARQMEMMVATGELTQLEADQNPDRFCLTSVLIGESIPEVDCRDIPVELQDGDIVIAASDGLQFLDEAHIAKLVHEHRDLPSAEINARLMQEIGDLNDPDQDNVSICVLKISKQAKAAMPPRNPPPDHRTSRWSTLRKTVLLRVHRPEKRVAFSATAAYEG</sequence>
<dbReference type="CDD" id="cd00143">
    <property type="entry name" value="PP2Cc"/>
    <property type="match status" value="1"/>
</dbReference>
<organism evidence="2 3">
    <name type="scientific">Rhodobacter flavimaris</name>
    <dbReference type="NCBI Taxonomy" id="2907145"/>
    <lineage>
        <taxon>Bacteria</taxon>
        <taxon>Pseudomonadati</taxon>
        <taxon>Pseudomonadota</taxon>
        <taxon>Alphaproteobacteria</taxon>
        <taxon>Rhodobacterales</taxon>
        <taxon>Rhodobacter group</taxon>
        <taxon>Rhodobacter</taxon>
    </lineage>
</organism>